<keyword evidence="1" id="KW-0732">Signal</keyword>
<evidence type="ECO:0000313" key="3">
    <source>
        <dbReference type="Proteomes" id="UP000051010"/>
    </source>
</evidence>
<protein>
    <submittedName>
        <fullName evidence="2">Protein tyrosine serine phosphatase</fullName>
    </submittedName>
</protein>
<dbReference type="Gene3D" id="3.90.190.10">
    <property type="entry name" value="Protein tyrosine phosphatase superfamily"/>
    <property type="match status" value="1"/>
</dbReference>
<dbReference type="SUPFAM" id="SSF52799">
    <property type="entry name" value="(Phosphotyrosine protein) phosphatases II"/>
    <property type="match status" value="1"/>
</dbReference>
<comment type="caution">
    <text evidence="2">The sequence shown here is derived from an EMBL/GenBank/DDBJ whole genome shotgun (WGS) entry which is preliminary data.</text>
</comment>
<accession>A0A0R1YPR3</accession>
<dbReference type="Pfam" id="PF13350">
    <property type="entry name" value="Y_phosphatase3"/>
    <property type="match status" value="1"/>
</dbReference>
<sequence length="308" mass="33698">MMNSYHKKGMEERILKKQVTLFAVALSLLAVGTPIAASAVTPVASAATTKVKAATPVAGSQIKLQGAVNVRDLGGYHTESGKVIKPNMLIRSAKLNTLTAHDEAVLVKQHHLGVDVDLRTPAEMKEAPDKKIAGVKYVKNPVVSDAESKQNDKIANGQTGMIDYYKYFVDSTQGRHAYKVLFHELLTTPSNKAVLWHCSAGKDRAGFGTALIMTALGVSKQTIYKDYLLSNKYRKTTNDQALAALKKKGASQATIKKNYYGLIVEKAYLDEAYKQAEKHYGSMKGFLTKGLGLTQSDLTKLQDKYLEK</sequence>
<gene>
    <name evidence="2" type="ORF">FD47_GL000328</name>
</gene>
<dbReference type="InterPro" id="IPR026893">
    <property type="entry name" value="Tyr/Ser_Pase_IphP-type"/>
</dbReference>
<name>A0A0R1YPR3_9LACO</name>
<dbReference type="EMBL" id="AZFZ01000012">
    <property type="protein sequence ID" value="KRM44526.1"/>
    <property type="molecule type" value="Genomic_DNA"/>
</dbReference>
<dbReference type="GO" id="GO:0004721">
    <property type="term" value="F:phosphoprotein phosphatase activity"/>
    <property type="evidence" value="ECO:0007669"/>
    <property type="project" value="InterPro"/>
</dbReference>
<dbReference type="Proteomes" id="UP000051010">
    <property type="component" value="Unassembled WGS sequence"/>
</dbReference>
<dbReference type="AlphaFoldDB" id="A0A0R1YPR3"/>
<evidence type="ECO:0000313" key="2">
    <source>
        <dbReference type="EMBL" id="KRM44526.1"/>
    </source>
</evidence>
<evidence type="ECO:0000256" key="1">
    <source>
        <dbReference type="SAM" id="SignalP"/>
    </source>
</evidence>
<dbReference type="PATRIC" id="fig|1423786.4.peg.343"/>
<organism evidence="2 3">
    <name type="scientific">Lentilactobacillus parafarraginis DSM 18390 = JCM 14109</name>
    <dbReference type="NCBI Taxonomy" id="1423786"/>
    <lineage>
        <taxon>Bacteria</taxon>
        <taxon>Bacillati</taxon>
        <taxon>Bacillota</taxon>
        <taxon>Bacilli</taxon>
        <taxon>Lactobacillales</taxon>
        <taxon>Lactobacillaceae</taxon>
        <taxon>Lentilactobacillus</taxon>
    </lineage>
</organism>
<feature type="signal peptide" evidence="1">
    <location>
        <begin position="1"/>
        <end position="36"/>
    </location>
</feature>
<proteinExistence type="predicted"/>
<feature type="chain" id="PRO_5039498308" evidence="1">
    <location>
        <begin position="37"/>
        <end position="308"/>
    </location>
</feature>
<reference evidence="2 3" key="1">
    <citation type="journal article" date="2015" name="Genome Announc.">
        <title>Expanding the biotechnology potential of lactobacilli through comparative genomics of 213 strains and associated genera.</title>
        <authorList>
            <person name="Sun Z."/>
            <person name="Harris H.M."/>
            <person name="McCann A."/>
            <person name="Guo C."/>
            <person name="Argimon S."/>
            <person name="Zhang W."/>
            <person name="Yang X."/>
            <person name="Jeffery I.B."/>
            <person name="Cooney J.C."/>
            <person name="Kagawa T.F."/>
            <person name="Liu W."/>
            <person name="Song Y."/>
            <person name="Salvetti E."/>
            <person name="Wrobel A."/>
            <person name="Rasinkangas P."/>
            <person name="Parkhill J."/>
            <person name="Rea M.C."/>
            <person name="O'Sullivan O."/>
            <person name="Ritari J."/>
            <person name="Douillard F.P."/>
            <person name="Paul Ross R."/>
            <person name="Yang R."/>
            <person name="Briner A.E."/>
            <person name="Felis G.E."/>
            <person name="de Vos W.M."/>
            <person name="Barrangou R."/>
            <person name="Klaenhammer T.R."/>
            <person name="Caufield P.W."/>
            <person name="Cui Y."/>
            <person name="Zhang H."/>
            <person name="O'Toole P.W."/>
        </authorList>
    </citation>
    <scope>NUCLEOTIDE SEQUENCE [LARGE SCALE GENOMIC DNA]</scope>
    <source>
        <strain evidence="2 3">DSM 18390</strain>
    </source>
</reference>
<dbReference type="InterPro" id="IPR029021">
    <property type="entry name" value="Prot-tyrosine_phosphatase-like"/>
</dbReference>